<evidence type="ECO:0000313" key="1">
    <source>
        <dbReference type="EMBL" id="GMN61515.1"/>
    </source>
</evidence>
<reference evidence="1" key="1">
    <citation type="submission" date="2023-07" db="EMBL/GenBank/DDBJ databases">
        <title>draft genome sequence of fig (Ficus carica).</title>
        <authorList>
            <person name="Takahashi T."/>
            <person name="Nishimura K."/>
        </authorList>
    </citation>
    <scope>NUCLEOTIDE SEQUENCE</scope>
</reference>
<gene>
    <name evidence="1" type="ORF">TIFTF001_030600</name>
</gene>
<dbReference type="EMBL" id="BTGU01000113">
    <property type="protein sequence ID" value="GMN61515.1"/>
    <property type="molecule type" value="Genomic_DNA"/>
</dbReference>
<proteinExistence type="predicted"/>
<comment type="caution">
    <text evidence="1">The sequence shown here is derived from an EMBL/GenBank/DDBJ whole genome shotgun (WGS) entry which is preliminary data.</text>
</comment>
<organism evidence="1 2">
    <name type="scientific">Ficus carica</name>
    <name type="common">Common fig</name>
    <dbReference type="NCBI Taxonomy" id="3494"/>
    <lineage>
        <taxon>Eukaryota</taxon>
        <taxon>Viridiplantae</taxon>
        <taxon>Streptophyta</taxon>
        <taxon>Embryophyta</taxon>
        <taxon>Tracheophyta</taxon>
        <taxon>Spermatophyta</taxon>
        <taxon>Magnoliopsida</taxon>
        <taxon>eudicotyledons</taxon>
        <taxon>Gunneridae</taxon>
        <taxon>Pentapetalae</taxon>
        <taxon>rosids</taxon>
        <taxon>fabids</taxon>
        <taxon>Rosales</taxon>
        <taxon>Moraceae</taxon>
        <taxon>Ficeae</taxon>
        <taxon>Ficus</taxon>
    </lineage>
</organism>
<accession>A0AA88DTP4</accession>
<dbReference type="Proteomes" id="UP001187192">
    <property type="component" value="Unassembled WGS sequence"/>
</dbReference>
<dbReference type="AlphaFoldDB" id="A0AA88DTP4"/>
<keyword evidence="2" id="KW-1185">Reference proteome</keyword>
<evidence type="ECO:0000313" key="2">
    <source>
        <dbReference type="Proteomes" id="UP001187192"/>
    </source>
</evidence>
<sequence length="319" mass="34205">MSKISGTIPEMITRRGQPCTITLHLVACKKEAARSNRDTGGVSVTGTSILKLAMVLMSKQRGRALTSESCPYLNKWANPVFIGILCGLGCSGDLVGLNSECSRRVDMLQVHRHRGNRPALGAKVGARTGPVAGSVSGARRHRAMGTVCYAMVKYSSDPGSVAWSGVAGPKSDQLVVRKGDEQYTGDGGRSIRFPGKGSIVVGEVLPGSTQWVSIVVRSWSTTENIRLTRWWSFKTVPGEGFSSYRGNSARVNTKSLDSGPLVAHDGEHRTNLMVVVQHNSRGRFSSCRGSSARVNTKGLDSGPLVVHDEEHLTNSMVVV</sequence>
<name>A0AA88DTP4_FICCA</name>
<protein>
    <submittedName>
        <fullName evidence="1">Uncharacterized protein</fullName>
    </submittedName>
</protein>